<dbReference type="AlphaFoldDB" id="A0A212ITP3"/>
<dbReference type="Gene3D" id="2.180.10.10">
    <property type="entry name" value="RHS repeat-associated core"/>
    <property type="match status" value="1"/>
</dbReference>
<dbReference type="NCBIfam" id="TIGR03696">
    <property type="entry name" value="Rhs_assc_core"/>
    <property type="match status" value="1"/>
</dbReference>
<dbReference type="PANTHER" id="PTHR32305:SF15">
    <property type="entry name" value="PROTEIN RHSA-RELATED"/>
    <property type="match status" value="1"/>
</dbReference>
<protein>
    <recommendedName>
        <fullName evidence="2">RHS repeat-associated core domain-containing protein</fullName>
    </recommendedName>
</protein>
<dbReference type="InterPro" id="IPR022385">
    <property type="entry name" value="Rhs_assc_core"/>
</dbReference>
<sequence length="385" mass="42382">MNLQAATVMATAPFSTQATDTKTTDYVGNKVYENGTLKRILIDGGYIEGTTYHFYLTDHLGNNRVVAKADGTVIQKNHYYPFGMAFAENTTAEQGVQPYKYNGKELDQMHGLNMYDYSARFYEPGIGRFSAVDPLAEKYPWISPYVYCNNNPIKYIDPDGLDWVMRGVGGNAYYYYDKDVKSWDDIKNKYGDGKIAGNVMLIKEGQQVKISGKDGNSMVYTFSNENKSFTDASGNALGEMDIMSGKGFAVIGTGDKNVDGATLHNNLFGTSTTGGNNPRTNDKTEEYFGYLPFQTNQDNYSLKHDIGYNAKGANGAASAFTNIEVLPDDYKLAGRNALNALNPSISERERWRSIGTAAAFGAISVVKTIASPVLSPFVYKKKGTK</sequence>
<gene>
    <name evidence="1" type="ORF">KL86DYS1_10114</name>
</gene>
<evidence type="ECO:0008006" key="2">
    <source>
        <dbReference type="Google" id="ProtNLM"/>
    </source>
</evidence>
<dbReference type="PANTHER" id="PTHR32305">
    <property type="match status" value="1"/>
</dbReference>
<proteinExistence type="predicted"/>
<dbReference type="InterPro" id="IPR050708">
    <property type="entry name" value="T6SS_VgrG/RHS"/>
</dbReference>
<name>A0A212ITP3_9BACT</name>
<evidence type="ECO:0000313" key="1">
    <source>
        <dbReference type="EMBL" id="SBV90588.1"/>
    </source>
</evidence>
<dbReference type="EMBL" id="FLUM01000001">
    <property type="protein sequence ID" value="SBV90588.1"/>
    <property type="molecule type" value="Genomic_DNA"/>
</dbReference>
<accession>A0A212ITP3</accession>
<organism evidence="1">
    <name type="scientific">uncultured Dysgonomonas sp</name>
    <dbReference type="NCBI Taxonomy" id="206096"/>
    <lineage>
        <taxon>Bacteria</taxon>
        <taxon>Pseudomonadati</taxon>
        <taxon>Bacteroidota</taxon>
        <taxon>Bacteroidia</taxon>
        <taxon>Bacteroidales</taxon>
        <taxon>Dysgonomonadaceae</taxon>
        <taxon>Dysgonomonas</taxon>
        <taxon>environmental samples</taxon>
    </lineage>
</organism>
<reference evidence="1" key="1">
    <citation type="submission" date="2016-04" db="EMBL/GenBank/DDBJ databases">
        <authorList>
            <person name="Evans L.H."/>
            <person name="Alamgir A."/>
            <person name="Owens N."/>
            <person name="Weber N.D."/>
            <person name="Virtaneva K."/>
            <person name="Barbian K."/>
            <person name="Babar A."/>
            <person name="Rosenke K."/>
        </authorList>
    </citation>
    <scope>NUCLEOTIDE SEQUENCE</scope>
    <source>
        <strain evidence="1">86-1</strain>
    </source>
</reference>